<reference evidence="10" key="1">
    <citation type="journal article" date="2014" name="Int. J. Syst. Evol. Microbiol.">
        <title>Complete genome sequence of Corynebacterium casei LMG S-19264T (=DSM 44701T), isolated from a smear-ripened cheese.</title>
        <authorList>
            <consortium name="US DOE Joint Genome Institute (JGI-PGF)"/>
            <person name="Walter F."/>
            <person name="Albersmeier A."/>
            <person name="Kalinowski J."/>
            <person name="Ruckert C."/>
        </authorList>
    </citation>
    <scope>NUCLEOTIDE SEQUENCE</scope>
    <source>
        <strain evidence="10">CGMCC 1.15478</strain>
    </source>
</reference>
<dbReference type="Proteomes" id="UP000641514">
    <property type="component" value="Unassembled WGS sequence"/>
</dbReference>
<dbReference type="NCBIfam" id="NF038066">
    <property type="entry name" value="MptB"/>
    <property type="match status" value="1"/>
</dbReference>
<evidence type="ECO:0000256" key="4">
    <source>
        <dbReference type="ARBA" id="ARBA00022692"/>
    </source>
</evidence>
<evidence type="ECO:0000256" key="7">
    <source>
        <dbReference type="ARBA" id="ARBA00043987"/>
    </source>
</evidence>
<dbReference type="EMBL" id="BMJH01000001">
    <property type="protein sequence ID" value="GGC58846.1"/>
    <property type="molecule type" value="Genomic_DNA"/>
</dbReference>
<keyword evidence="2" id="KW-0328">Glycosyltransferase</keyword>
<feature type="transmembrane region" description="Helical" evidence="9">
    <location>
        <begin position="249"/>
        <end position="271"/>
    </location>
</feature>
<feature type="transmembrane region" description="Helical" evidence="9">
    <location>
        <begin position="513"/>
        <end position="532"/>
    </location>
</feature>
<evidence type="ECO:0000256" key="2">
    <source>
        <dbReference type="ARBA" id="ARBA00022676"/>
    </source>
</evidence>
<feature type="transmembrane region" description="Helical" evidence="9">
    <location>
        <begin position="444"/>
        <end position="466"/>
    </location>
</feature>
<comment type="similarity">
    <text evidence="7">Belongs to the MptA/B family.</text>
</comment>
<evidence type="ECO:0000256" key="6">
    <source>
        <dbReference type="ARBA" id="ARBA00023136"/>
    </source>
</evidence>
<dbReference type="AlphaFoldDB" id="A0A916U378"/>
<name>A0A916U378_9ACTN</name>
<dbReference type="GO" id="GO:0016020">
    <property type="term" value="C:membrane"/>
    <property type="evidence" value="ECO:0007669"/>
    <property type="project" value="UniProtKB-SubCell"/>
</dbReference>
<keyword evidence="11" id="KW-1185">Reference proteome</keyword>
<feature type="transmembrane region" description="Helical" evidence="9">
    <location>
        <begin position="283"/>
        <end position="301"/>
    </location>
</feature>
<evidence type="ECO:0000256" key="9">
    <source>
        <dbReference type="SAM" id="Phobius"/>
    </source>
</evidence>
<comment type="caution">
    <text evidence="10">The sequence shown here is derived from an EMBL/GenBank/DDBJ whole genome shotgun (WGS) entry which is preliminary data.</text>
</comment>
<sequence>MGLLPPILRHTDLTPRAPSTLPIVSDTPHASPKGRASATLHARRSRLARLDASVAHLHGDETSKPGLDQRETKQLTHVRRFGAAGAILMAIAALGAGAQPVLQNPVVGLRLLGLPARMTTVSLTLGITGTIMVMLAWLMLGKFALGNFVTHSSPRRISRTQLDYTLLLWITPLLLAPPMFSRDVYSYLAQSEIGARGLDPYALGPAQALGVDHVLTRTVPNIWRETPAPYGPLFLWMGEGIASITGYNIVAGILLHRVLAVIGVLMIIWALPRLAKRCGVDPVIALWLGAANPLVIFHLVAGIHNEALMIGMMVVGLELALRAVESTAPLRGPMLALLLGGALIIVLSATIKIPSILALGFVGMALAKRWGRGFLSIILAAILLAVVAVVGIVAMSIVSGLGFGWVNTLGTANAVRSWMSVPTLLGLGTGQAGVYLGLGDHTTAILNVTRPIAAVVAGFVIVRMLFATHAGRLHAVGALGVSMAAMVFLFPVVQPWYLLWALVPLAAWATRPVFRIPAIAISAIISIILMPNGAEYEPWVIAQAVFGAIVTLTVLFTVLYTRPVWREFLGDVFHKQPQTA</sequence>
<accession>A0A916U378</accession>
<feature type="transmembrane region" description="Helical" evidence="9">
    <location>
        <begin position="336"/>
        <end position="367"/>
    </location>
</feature>
<evidence type="ECO:0000313" key="11">
    <source>
        <dbReference type="Proteomes" id="UP000641514"/>
    </source>
</evidence>
<feature type="transmembrane region" description="Helical" evidence="9">
    <location>
        <begin position="473"/>
        <end position="493"/>
    </location>
</feature>
<evidence type="ECO:0008006" key="12">
    <source>
        <dbReference type="Google" id="ProtNLM"/>
    </source>
</evidence>
<evidence type="ECO:0000256" key="3">
    <source>
        <dbReference type="ARBA" id="ARBA00022679"/>
    </source>
</evidence>
<feature type="transmembrane region" description="Helical" evidence="9">
    <location>
        <begin position="122"/>
        <end position="141"/>
    </location>
</feature>
<evidence type="ECO:0000256" key="1">
    <source>
        <dbReference type="ARBA" id="ARBA00004141"/>
    </source>
</evidence>
<keyword evidence="5 9" id="KW-1133">Transmembrane helix</keyword>
<feature type="transmembrane region" description="Helical" evidence="9">
    <location>
        <begin position="539"/>
        <end position="560"/>
    </location>
</feature>
<feature type="transmembrane region" description="Helical" evidence="9">
    <location>
        <begin position="418"/>
        <end position="438"/>
    </location>
</feature>
<keyword evidence="6 9" id="KW-0472">Membrane</keyword>
<dbReference type="GO" id="GO:0016757">
    <property type="term" value="F:glycosyltransferase activity"/>
    <property type="evidence" value="ECO:0007669"/>
    <property type="project" value="UniProtKB-KW"/>
</dbReference>
<feature type="transmembrane region" description="Helical" evidence="9">
    <location>
        <begin position="81"/>
        <end position="102"/>
    </location>
</feature>
<evidence type="ECO:0000256" key="5">
    <source>
        <dbReference type="ARBA" id="ARBA00022989"/>
    </source>
</evidence>
<dbReference type="InterPro" id="IPR049829">
    <property type="entry name" value="MptA/B-like"/>
</dbReference>
<reference evidence="10" key="2">
    <citation type="submission" date="2020-09" db="EMBL/GenBank/DDBJ databases">
        <authorList>
            <person name="Sun Q."/>
            <person name="Zhou Y."/>
        </authorList>
    </citation>
    <scope>NUCLEOTIDE SEQUENCE</scope>
    <source>
        <strain evidence="10">CGMCC 1.15478</strain>
    </source>
</reference>
<keyword evidence="3" id="KW-0808">Transferase</keyword>
<keyword evidence="4 9" id="KW-0812">Transmembrane</keyword>
<proteinExistence type="inferred from homology"/>
<gene>
    <name evidence="10" type="ORF">GCM10011410_09130</name>
</gene>
<organism evidence="10 11">
    <name type="scientific">Hoyosella rhizosphaerae</name>
    <dbReference type="NCBI Taxonomy" id="1755582"/>
    <lineage>
        <taxon>Bacteria</taxon>
        <taxon>Bacillati</taxon>
        <taxon>Actinomycetota</taxon>
        <taxon>Actinomycetes</taxon>
        <taxon>Mycobacteriales</taxon>
        <taxon>Hoyosellaceae</taxon>
        <taxon>Hoyosella</taxon>
    </lineage>
</organism>
<comment type="subcellular location">
    <subcellularLocation>
        <location evidence="1">Membrane</location>
        <topology evidence="1">Multi-pass membrane protein</topology>
    </subcellularLocation>
</comment>
<feature type="region of interest" description="Disordered" evidence="8">
    <location>
        <begin position="1"/>
        <end position="40"/>
    </location>
</feature>
<feature type="transmembrane region" description="Helical" evidence="9">
    <location>
        <begin position="162"/>
        <end position="180"/>
    </location>
</feature>
<evidence type="ECO:0000256" key="8">
    <source>
        <dbReference type="SAM" id="MobiDB-lite"/>
    </source>
</evidence>
<feature type="transmembrane region" description="Helical" evidence="9">
    <location>
        <begin position="373"/>
        <end position="406"/>
    </location>
</feature>
<protein>
    <recommendedName>
        <fullName evidence="12">Alpha-1,6-mannosyltransferase</fullName>
    </recommendedName>
</protein>
<evidence type="ECO:0000313" key="10">
    <source>
        <dbReference type="EMBL" id="GGC58846.1"/>
    </source>
</evidence>
<dbReference type="Pfam" id="PF26314">
    <property type="entry name" value="MptA_B_family"/>
    <property type="match status" value="1"/>
</dbReference>